<dbReference type="Gene3D" id="3.40.605.10">
    <property type="entry name" value="Aldehyde Dehydrogenase, Chain A, domain 1"/>
    <property type="match status" value="1"/>
</dbReference>
<dbReference type="AlphaFoldDB" id="A0A1Z3U6K4"/>
<dbReference type="FunFam" id="3.40.309.10:FF:000012">
    <property type="entry name" value="Betaine aldehyde dehydrogenase"/>
    <property type="match status" value="1"/>
</dbReference>
<name>A0A1Z3U6K4_BREVE</name>
<evidence type="ECO:0000256" key="2">
    <source>
        <dbReference type="ARBA" id="ARBA00023002"/>
    </source>
</evidence>
<keyword evidence="2 4" id="KW-0560">Oxidoreductase</keyword>
<proteinExistence type="inferred from homology"/>
<dbReference type="PROSITE" id="PS00687">
    <property type="entry name" value="ALDEHYDE_DEHYDR_GLU"/>
    <property type="match status" value="1"/>
</dbReference>
<dbReference type="InterPro" id="IPR016163">
    <property type="entry name" value="Ald_DH_C"/>
</dbReference>
<feature type="active site" evidence="3">
    <location>
        <position position="261"/>
    </location>
</feature>
<evidence type="ECO:0000313" key="7">
    <source>
        <dbReference type="Proteomes" id="UP000197050"/>
    </source>
</evidence>
<feature type="domain" description="Aldehyde dehydrogenase" evidence="5">
    <location>
        <begin position="23"/>
        <end position="486"/>
    </location>
</feature>
<dbReference type="PANTHER" id="PTHR11699">
    <property type="entry name" value="ALDEHYDE DEHYDROGENASE-RELATED"/>
    <property type="match status" value="1"/>
</dbReference>
<evidence type="ECO:0000313" key="6">
    <source>
        <dbReference type="EMBL" id="ASE38903.1"/>
    </source>
</evidence>
<evidence type="ECO:0000256" key="4">
    <source>
        <dbReference type="RuleBase" id="RU003345"/>
    </source>
</evidence>
<dbReference type="Pfam" id="PF00171">
    <property type="entry name" value="Aldedh"/>
    <property type="match status" value="1"/>
</dbReference>
<dbReference type="EMBL" id="CP022048">
    <property type="protein sequence ID" value="ASE38903.1"/>
    <property type="molecule type" value="Genomic_DNA"/>
</dbReference>
<dbReference type="InterPro" id="IPR016161">
    <property type="entry name" value="Ald_DH/histidinol_DH"/>
</dbReference>
<dbReference type="InterPro" id="IPR029510">
    <property type="entry name" value="Ald_DH_CS_GLU"/>
</dbReference>
<dbReference type="RefSeq" id="WP_088582371.1">
    <property type="nucleotide sequence ID" value="NZ_CP022048.2"/>
</dbReference>
<organism evidence="6 7">
    <name type="scientific">Brevundimonas vesicularis</name>
    <name type="common">Pseudomonas vesicularis</name>
    <dbReference type="NCBI Taxonomy" id="41276"/>
    <lineage>
        <taxon>Bacteria</taxon>
        <taxon>Pseudomonadati</taxon>
        <taxon>Pseudomonadota</taxon>
        <taxon>Alphaproteobacteria</taxon>
        <taxon>Caulobacterales</taxon>
        <taxon>Caulobacteraceae</taxon>
        <taxon>Brevundimonas</taxon>
    </lineage>
</organism>
<evidence type="ECO:0000256" key="3">
    <source>
        <dbReference type="PROSITE-ProRule" id="PRU10007"/>
    </source>
</evidence>
<dbReference type="InterPro" id="IPR016162">
    <property type="entry name" value="Ald_DH_N"/>
</dbReference>
<sequence>MAATIDHPFLDGRTKLLLIGGAWVESVSGETFDVHNPSTGAVIAQVARGGPRDIDRAVAAARTAFEGDWSKWTPFDRQNLMLKIADAVEREFDDLGRLETLDMGAPTARTSLFKRWMLQAFRYYAAQAVGIRGEVLENSFPGSFMSYTVKDPVGVVGGIIPWNGPLITQLWSICPTLATGCTLVLKPAEEAPLSALRLAEIMIEAGLPAGVINIVPGPGATAGAALAAHPGVDKIAFTGSTATGRKIIEASASNMKTVAVELGGKSADIVFDDADLDIAVPGAAMACFNNTGQVCYAGTRLFVQRGIHDAFVERLAAFARTLRVGDATDASTQLGPLASAAQLGRVQGYLKIAVDEGAVIAAGGGQPEGLGDGYYVEPTVLTGVTNDMRVAREEIFGPVVSVIPFDTEEEVVALANDSEYGLGGGLWTRDVGRAHRVARAIRTGMMWVNCYGVTDPSIPYGSAKMSGYGVKGGPGHIEEYLYKKTVWVRTG</sequence>
<protein>
    <submittedName>
        <fullName evidence="6">Aldehyde dehydrogenase</fullName>
    </submittedName>
</protein>
<dbReference type="GO" id="GO:0016620">
    <property type="term" value="F:oxidoreductase activity, acting on the aldehyde or oxo group of donors, NAD or NADP as acceptor"/>
    <property type="evidence" value="ECO:0007669"/>
    <property type="project" value="InterPro"/>
</dbReference>
<dbReference type="KEGG" id="bvc:CEP68_04985"/>
<dbReference type="FunFam" id="3.40.605.10:FF:000007">
    <property type="entry name" value="NAD/NADP-dependent betaine aldehyde dehydrogenase"/>
    <property type="match status" value="1"/>
</dbReference>
<accession>A0A1Z3U6K4</accession>
<dbReference type="Proteomes" id="UP000197050">
    <property type="component" value="Chromosome"/>
</dbReference>
<comment type="similarity">
    <text evidence="1 4">Belongs to the aldehyde dehydrogenase family.</text>
</comment>
<reference evidence="7" key="1">
    <citation type="submission" date="2017-06" db="EMBL/GenBank/DDBJ databases">
        <title>FDA dAtabase for Regulatory Grade micrObial Sequences (FDA-ARGOS): Supporting development and validation of Infectious Disease Dx tests.</title>
        <authorList>
            <person name="Minogue T."/>
            <person name="Wolcott M."/>
            <person name="Wasieloski L."/>
            <person name="Aguilar W."/>
            <person name="Moore D."/>
            <person name="Tallon L."/>
            <person name="Sadzewicz L."/>
            <person name="Sengamalay N."/>
            <person name="Ott S."/>
            <person name="Godinez A."/>
            <person name="Nagaraj S."/>
            <person name="Nadendla S."/>
            <person name="Geyer C."/>
            <person name="Sichtig H."/>
        </authorList>
    </citation>
    <scope>NUCLEOTIDE SEQUENCE [LARGE SCALE GENOMIC DNA]</scope>
    <source>
        <strain evidence="7">FDAARGOS_289</strain>
    </source>
</reference>
<gene>
    <name evidence="6" type="ORF">CEP68_04985</name>
</gene>
<dbReference type="SUPFAM" id="SSF53720">
    <property type="entry name" value="ALDH-like"/>
    <property type="match status" value="1"/>
</dbReference>
<dbReference type="GeneID" id="34016405"/>
<dbReference type="Gene3D" id="3.40.309.10">
    <property type="entry name" value="Aldehyde Dehydrogenase, Chain A, domain 2"/>
    <property type="match status" value="1"/>
</dbReference>
<evidence type="ECO:0000256" key="1">
    <source>
        <dbReference type="ARBA" id="ARBA00009986"/>
    </source>
</evidence>
<dbReference type="InterPro" id="IPR015590">
    <property type="entry name" value="Aldehyde_DH_dom"/>
</dbReference>
<evidence type="ECO:0000259" key="5">
    <source>
        <dbReference type="Pfam" id="PF00171"/>
    </source>
</evidence>